<dbReference type="CDD" id="cd04859">
    <property type="entry name" value="Prim_Pol"/>
    <property type="match status" value="1"/>
</dbReference>
<dbReference type="SMART" id="SM00943">
    <property type="entry name" value="Prim-Pol"/>
    <property type="match status" value="1"/>
</dbReference>
<name>A0A1J4P618_9ACTN</name>
<dbReference type="STRING" id="1428628.WN71_002025"/>
<feature type="domain" description="DNA primase/polymerase bifunctional N-terminal" evidence="1">
    <location>
        <begin position="15"/>
        <end position="193"/>
    </location>
</feature>
<organism evidence="2 3">
    <name type="scientific">Streptomyces mangrovisoli</name>
    <dbReference type="NCBI Taxonomy" id="1428628"/>
    <lineage>
        <taxon>Bacteria</taxon>
        <taxon>Bacillati</taxon>
        <taxon>Actinomycetota</taxon>
        <taxon>Actinomycetes</taxon>
        <taxon>Kitasatosporales</taxon>
        <taxon>Streptomycetaceae</taxon>
        <taxon>Streptomyces</taxon>
    </lineage>
</organism>
<dbReference type="OrthoDB" id="3218228at2"/>
<dbReference type="RefSeq" id="WP_046581495.1">
    <property type="nucleotide sequence ID" value="NZ_LAVA02000003.1"/>
</dbReference>
<dbReference type="AlphaFoldDB" id="A0A1J4P618"/>
<dbReference type="EMBL" id="LAVA02000003">
    <property type="protein sequence ID" value="OIJ69674.1"/>
    <property type="molecule type" value="Genomic_DNA"/>
</dbReference>
<reference evidence="2" key="1">
    <citation type="submission" date="2016-10" db="EMBL/GenBank/DDBJ databases">
        <title>Genome sequence of Streptomyces mangrovisoli MUSC 149.</title>
        <authorList>
            <person name="Lee L.-H."/>
            <person name="Ser H.-L."/>
        </authorList>
    </citation>
    <scope>NUCLEOTIDE SEQUENCE [LARGE SCALE GENOMIC DNA]</scope>
    <source>
        <strain evidence="2">MUSC 149</strain>
    </source>
</reference>
<proteinExistence type="predicted"/>
<keyword evidence="3" id="KW-1185">Reference proteome</keyword>
<dbReference type="SUPFAM" id="SSF56747">
    <property type="entry name" value="Prim-pol domain"/>
    <property type="match status" value="1"/>
</dbReference>
<evidence type="ECO:0000313" key="2">
    <source>
        <dbReference type="EMBL" id="OIJ69674.1"/>
    </source>
</evidence>
<comment type="caution">
    <text evidence="2">The sequence shown here is derived from an EMBL/GenBank/DDBJ whole genome shotgun (WGS) entry which is preliminary data.</text>
</comment>
<dbReference type="InterPro" id="IPR015330">
    <property type="entry name" value="DNA_primase/pol_bifunc_N"/>
</dbReference>
<protein>
    <submittedName>
        <fullName evidence="2">DNA primase</fullName>
    </submittedName>
</protein>
<gene>
    <name evidence="2" type="ORF">WN71_002025</name>
</gene>
<dbReference type="Proteomes" id="UP000034196">
    <property type="component" value="Unassembled WGS sequence"/>
</dbReference>
<evidence type="ECO:0000313" key="3">
    <source>
        <dbReference type="Proteomes" id="UP000034196"/>
    </source>
</evidence>
<accession>A0A1J4P618</accession>
<dbReference type="Pfam" id="PF09250">
    <property type="entry name" value="Prim-Pol"/>
    <property type="match status" value="1"/>
</dbReference>
<evidence type="ECO:0000259" key="1">
    <source>
        <dbReference type="SMART" id="SM00943"/>
    </source>
</evidence>
<sequence>MTHASTIPRDPLSAALEAAAHGWHVFPLRPGTKRPALHGEANCPRTGQCAGGHVKWEQRATTDPERIRAAWSVAAFNVGIATGPSRLVVVDLDMPKAKGSSDAPCGAATFEALCERAGHAVPDTYRVRTASGGTHLYFTAPAGVRLANTAGTIGELVDTRAWGGYVVAAGSATDAGAYEAVSGSVAAPLPGWLLTILEPSPERSTGALRLPAVDGSRAALSALEAECAAVSAAPDRQRNTTLNRCAFKVGRFVAWGDIPRQVVEVAFQGAGEGRGLTAAECRATIRSALDSSIRKARPRETA</sequence>